<dbReference type="EC" id="2.3.2.27" evidence="3"/>
<feature type="region of interest" description="Disordered" evidence="11">
    <location>
        <begin position="118"/>
        <end position="219"/>
    </location>
</feature>
<keyword evidence="7" id="KW-0862">Zinc</keyword>
<keyword evidence="6 10" id="KW-0863">Zinc-finger</keyword>
<evidence type="ECO:0000256" key="11">
    <source>
        <dbReference type="SAM" id="MobiDB-lite"/>
    </source>
</evidence>
<evidence type="ECO:0000259" key="13">
    <source>
        <dbReference type="PROSITE" id="PS50089"/>
    </source>
</evidence>
<dbReference type="GO" id="GO:0016020">
    <property type="term" value="C:membrane"/>
    <property type="evidence" value="ECO:0007669"/>
    <property type="project" value="UniProtKB-SubCell"/>
</dbReference>
<evidence type="ECO:0000256" key="6">
    <source>
        <dbReference type="ARBA" id="ARBA00022771"/>
    </source>
</evidence>
<feature type="compositionally biased region" description="Basic and acidic residues" evidence="11">
    <location>
        <begin position="492"/>
        <end position="512"/>
    </location>
</feature>
<dbReference type="InterPro" id="IPR001841">
    <property type="entry name" value="Znf_RING"/>
</dbReference>
<feature type="domain" description="RING-type" evidence="13">
    <location>
        <begin position="695"/>
        <end position="738"/>
    </location>
</feature>
<dbReference type="InterPro" id="IPR051653">
    <property type="entry name" value="E3_ligase_sorting_rcpt"/>
</dbReference>
<evidence type="ECO:0000256" key="9">
    <source>
        <dbReference type="ARBA" id="ARBA00023136"/>
    </source>
</evidence>
<dbReference type="CDD" id="cd16454">
    <property type="entry name" value="RING-H2_PA-TM-RING"/>
    <property type="match status" value="1"/>
</dbReference>
<evidence type="ECO:0000256" key="7">
    <source>
        <dbReference type="ARBA" id="ARBA00022833"/>
    </source>
</evidence>
<keyword evidence="5" id="KW-0479">Metal-binding</keyword>
<reference evidence="15" key="1">
    <citation type="journal article" date="2017" name="Genome Biol.">
        <title>Comparative genomics reveals high biological diversity and specific adaptations in the industrially and medically important fungal genus Aspergillus.</title>
        <authorList>
            <person name="de Vries R.P."/>
            <person name="Riley R."/>
            <person name="Wiebenga A."/>
            <person name="Aguilar-Osorio G."/>
            <person name="Amillis S."/>
            <person name="Uchima C.A."/>
            <person name="Anderluh G."/>
            <person name="Asadollahi M."/>
            <person name="Askin M."/>
            <person name="Barry K."/>
            <person name="Battaglia E."/>
            <person name="Bayram O."/>
            <person name="Benocci T."/>
            <person name="Braus-Stromeyer S.A."/>
            <person name="Caldana C."/>
            <person name="Canovas D."/>
            <person name="Cerqueira G.C."/>
            <person name="Chen F."/>
            <person name="Chen W."/>
            <person name="Choi C."/>
            <person name="Clum A."/>
            <person name="Dos Santos R.A."/>
            <person name="Damasio A.R."/>
            <person name="Diallinas G."/>
            <person name="Emri T."/>
            <person name="Fekete E."/>
            <person name="Flipphi M."/>
            <person name="Freyberg S."/>
            <person name="Gallo A."/>
            <person name="Gournas C."/>
            <person name="Habgood R."/>
            <person name="Hainaut M."/>
            <person name="Harispe M.L."/>
            <person name="Henrissat B."/>
            <person name="Hilden K.S."/>
            <person name="Hope R."/>
            <person name="Hossain A."/>
            <person name="Karabika E."/>
            <person name="Karaffa L."/>
            <person name="Karanyi Z."/>
            <person name="Krasevec N."/>
            <person name="Kuo A."/>
            <person name="Kusch H."/>
            <person name="LaButti K."/>
            <person name="Lagendijk E.L."/>
            <person name="Lapidus A."/>
            <person name="Levasseur A."/>
            <person name="Lindquist E."/>
            <person name="Lipzen A."/>
            <person name="Logrieco A.F."/>
            <person name="MacCabe A."/>
            <person name="Maekelae M.R."/>
            <person name="Malavazi I."/>
            <person name="Melin P."/>
            <person name="Meyer V."/>
            <person name="Mielnichuk N."/>
            <person name="Miskei M."/>
            <person name="Molnar A.P."/>
            <person name="Mule G."/>
            <person name="Ngan C.Y."/>
            <person name="Orejas M."/>
            <person name="Orosz E."/>
            <person name="Ouedraogo J.P."/>
            <person name="Overkamp K.M."/>
            <person name="Park H.-S."/>
            <person name="Perrone G."/>
            <person name="Piumi F."/>
            <person name="Punt P.J."/>
            <person name="Ram A.F."/>
            <person name="Ramon A."/>
            <person name="Rauscher S."/>
            <person name="Record E."/>
            <person name="Riano-Pachon D.M."/>
            <person name="Robert V."/>
            <person name="Roehrig J."/>
            <person name="Ruller R."/>
            <person name="Salamov A."/>
            <person name="Salih N.S."/>
            <person name="Samson R.A."/>
            <person name="Sandor E."/>
            <person name="Sanguinetti M."/>
            <person name="Schuetze T."/>
            <person name="Sepcic K."/>
            <person name="Shelest E."/>
            <person name="Sherlock G."/>
            <person name="Sophianopoulou V."/>
            <person name="Squina F.M."/>
            <person name="Sun H."/>
            <person name="Susca A."/>
            <person name="Todd R.B."/>
            <person name="Tsang A."/>
            <person name="Unkles S.E."/>
            <person name="van de Wiele N."/>
            <person name="van Rossen-Uffink D."/>
            <person name="Oliveira J.V."/>
            <person name="Vesth T.C."/>
            <person name="Visser J."/>
            <person name="Yu J.-H."/>
            <person name="Zhou M."/>
            <person name="Andersen M.R."/>
            <person name="Archer D.B."/>
            <person name="Baker S.E."/>
            <person name="Benoit I."/>
            <person name="Brakhage A.A."/>
            <person name="Braus G.H."/>
            <person name="Fischer R."/>
            <person name="Frisvad J.C."/>
            <person name="Goldman G.H."/>
            <person name="Houbraken J."/>
            <person name="Oakley B."/>
            <person name="Pocsi I."/>
            <person name="Scazzocchio C."/>
            <person name="Seiboth B."/>
            <person name="vanKuyk P.A."/>
            <person name="Wortman J."/>
            <person name="Dyer P.S."/>
            <person name="Grigoriev I.V."/>
        </authorList>
    </citation>
    <scope>NUCLEOTIDE SEQUENCE [LARGE SCALE GENOMIC DNA]</scope>
    <source>
        <strain evidence="15">CBS 516.65</strain>
    </source>
</reference>
<keyword evidence="8 12" id="KW-1133">Transmembrane helix</keyword>
<keyword evidence="15" id="KW-1185">Reference proteome</keyword>
<dbReference type="STRING" id="1160497.A0A1L9V627"/>
<sequence length="833" mass="89604">MRPPRLIFLLFCLIFLPIFYTFISALFSSPRVTNPSALAGRSSGLHAFFSFNLPSSLFPPSAIISLTDDNSTFFLARPAAFGPSLPKVSLSGQLWVGSGFGQGGLVAGVEGELGCSDIPGWGEGESQYKHGKPTLSGEKPYGNSGSGPGSGASLPQNRRLSDSKQEYDSQETGDDDVSPPPTNDGTDDHLHHPLRESSMVDVGTERSMESSRSTTHADVQSLQESAEIAGKVVLLSRGGCGFLEKVKWAQRRGGVAVIVGDDTRGGSLVTMYARGDTSNVTIPALFTSHTTAHLLSSLIPPQYANQANRAKESKASRTRPSTHSTSSTQVADSMTTPSSYPTPSSIGPSAAAPSTVSQKPKSGLFHGILSLVGLGSSKGHSTEDSRRPPSSGNIDWVVMDSWDQLDPSDDYGGNERTKSKDWGSSNYADGDGFVIGVHDWRDPDQAPARHLLDPSTAAGKETTRTKASATTSTGLNGGRATPGSGEYFSSEKNGHSKDWSAERSGYRSDAADAKPGSGAPTKGWFSRHFGQTGASEGDSDSSLNRHDLFSRSRDSHGANSEDHEGLWVTLTPTSMSTSPFFDTLLVLVVSPLLTLSVVYALLLIRSRIRRRRWRAPKSIVDRLPVRTYHTISTPPSVSSSPRPSSRNIDSAAAPLLSPELRSESPPPRPRSGPEKPRSSPSRLWRRKYTGRQVECVVCLEEYIDGQSRVMSLPCGHEFHAECITPWLTTRRRTCPICKGDVVRSMSQSNASDESHELDDADHAEAQSASAPVVISNASEDEMSDTERRVGNETGLLREHSSAPASGWRNFASLSLSALNGDPAWHRARPDRNR</sequence>
<feature type="region of interest" description="Disordered" evidence="11">
    <location>
        <begin position="306"/>
        <end position="359"/>
    </location>
</feature>
<dbReference type="Proteomes" id="UP000184300">
    <property type="component" value="Unassembled WGS sequence"/>
</dbReference>
<evidence type="ECO:0000256" key="1">
    <source>
        <dbReference type="ARBA" id="ARBA00000900"/>
    </source>
</evidence>
<accession>A0A1L9V627</accession>
<dbReference type="EMBL" id="KV878918">
    <property type="protein sequence ID" value="OJJ79387.1"/>
    <property type="molecule type" value="Genomic_DNA"/>
</dbReference>
<feature type="compositionally biased region" description="Low complexity" evidence="11">
    <location>
        <begin position="318"/>
        <end position="354"/>
    </location>
</feature>
<feature type="transmembrane region" description="Helical" evidence="12">
    <location>
        <begin position="584"/>
        <end position="604"/>
    </location>
</feature>
<proteinExistence type="predicted"/>
<keyword evidence="9 12" id="KW-0472">Membrane</keyword>
<dbReference type="GeneID" id="34464068"/>
<evidence type="ECO:0000256" key="2">
    <source>
        <dbReference type="ARBA" id="ARBA00004167"/>
    </source>
</evidence>
<dbReference type="GO" id="GO:0008270">
    <property type="term" value="F:zinc ion binding"/>
    <property type="evidence" value="ECO:0007669"/>
    <property type="project" value="UniProtKB-KW"/>
</dbReference>
<feature type="compositionally biased region" description="Basic and acidic residues" evidence="11">
    <location>
        <begin position="186"/>
        <end position="195"/>
    </location>
</feature>
<dbReference type="Gene3D" id="3.30.40.10">
    <property type="entry name" value="Zinc/RING finger domain, C3HC4 (zinc finger)"/>
    <property type="match status" value="1"/>
</dbReference>
<dbReference type="PANTHER" id="PTHR47168:SF1">
    <property type="entry name" value="OS02G0798600 PROTEIN"/>
    <property type="match status" value="1"/>
</dbReference>
<dbReference type="SUPFAM" id="SSF57850">
    <property type="entry name" value="RING/U-box"/>
    <property type="match status" value="1"/>
</dbReference>
<protein>
    <recommendedName>
        <fullName evidence="3">RING-type E3 ubiquitin transferase</fullName>
        <ecNumber evidence="3">2.3.2.27</ecNumber>
    </recommendedName>
</protein>
<feature type="region of interest" description="Disordered" evidence="11">
    <location>
        <begin position="438"/>
        <end position="563"/>
    </location>
</feature>
<feature type="compositionally biased region" description="Acidic residues" evidence="11">
    <location>
        <begin position="168"/>
        <end position="177"/>
    </location>
</feature>
<feature type="compositionally biased region" description="Basic and acidic residues" evidence="11">
    <location>
        <begin position="784"/>
        <end position="800"/>
    </location>
</feature>
<dbReference type="Pfam" id="PF02225">
    <property type="entry name" value="PA"/>
    <property type="match status" value="1"/>
</dbReference>
<feature type="compositionally biased region" description="Basic and acidic residues" evidence="11">
    <location>
        <begin position="543"/>
        <end position="563"/>
    </location>
</feature>
<dbReference type="OrthoDB" id="5357315at2759"/>
<feature type="region of interest" description="Disordered" evidence="11">
    <location>
        <begin position="748"/>
        <end position="803"/>
    </location>
</feature>
<evidence type="ECO:0000313" key="14">
    <source>
        <dbReference type="EMBL" id="OJJ79387.1"/>
    </source>
</evidence>
<dbReference type="SMART" id="SM00184">
    <property type="entry name" value="RING"/>
    <property type="match status" value="1"/>
</dbReference>
<comment type="catalytic activity">
    <reaction evidence="1">
        <text>S-ubiquitinyl-[E2 ubiquitin-conjugating enzyme]-L-cysteine + [acceptor protein]-L-lysine = [E2 ubiquitin-conjugating enzyme]-L-cysteine + N(6)-ubiquitinyl-[acceptor protein]-L-lysine.</text>
        <dbReference type="EC" id="2.3.2.27"/>
    </reaction>
</comment>
<feature type="region of interest" description="Disordered" evidence="11">
    <location>
        <begin position="630"/>
        <end position="683"/>
    </location>
</feature>
<dbReference type="RefSeq" id="XP_022396085.1">
    <property type="nucleotide sequence ID" value="XM_022547807.1"/>
</dbReference>
<evidence type="ECO:0000256" key="8">
    <source>
        <dbReference type="ARBA" id="ARBA00022989"/>
    </source>
</evidence>
<dbReference type="CDD" id="cd04813">
    <property type="entry name" value="PA_1"/>
    <property type="match status" value="1"/>
</dbReference>
<evidence type="ECO:0000256" key="3">
    <source>
        <dbReference type="ARBA" id="ARBA00012483"/>
    </source>
</evidence>
<dbReference type="PANTHER" id="PTHR47168">
    <property type="entry name" value="RING ZINC FINGER DOMAIN SUPERFAMILY PROTEIN-RELATED"/>
    <property type="match status" value="1"/>
</dbReference>
<dbReference type="Pfam" id="PF13639">
    <property type="entry name" value="zf-RING_2"/>
    <property type="match status" value="1"/>
</dbReference>
<name>A0A1L9V627_ASPGL</name>
<feature type="compositionally biased region" description="Low complexity" evidence="11">
    <location>
        <begin position="632"/>
        <end position="645"/>
    </location>
</feature>
<dbReference type="FunFam" id="3.30.40.10:FF:000364">
    <property type="entry name" value="Protease-associated PA domain protein"/>
    <property type="match status" value="1"/>
</dbReference>
<dbReference type="InterPro" id="IPR013083">
    <property type="entry name" value="Znf_RING/FYVE/PHD"/>
</dbReference>
<comment type="subcellular location">
    <subcellularLocation>
        <location evidence="2">Membrane</location>
        <topology evidence="2">Single-pass membrane protein</topology>
    </subcellularLocation>
</comment>
<dbReference type="GO" id="GO:0061630">
    <property type="term" value="F:ubiquitin protein ligase activity"/>
    <property type="evidence" value="ECO:0007669"/>
    <property type="project" value="UniProtKB-EC"/>
</dbReference>
<organism evidence="14 15">
    <name type="scientific">Aspergillus glaucus CBS 516.65</name>
    <dbReference type="NCBI Taxonomy" id="1160497"/>
    <lineage>
        <taxon>Eukaryota</taxon>
        <taxon>Fungi</taxon>
        <taxon>Dikarya</taxon>
        <taxon>Ascomycota</taxon>
        <taxon>Pezizomycotina</taxon>
        <taxon>Eurotiomycetes</taxon>
        <taxon>Eurotiomycetidae</taxon>
        <taxon>Eurotiales</taxon>
        <taxon>Aspergillaceae</taxon>
        <taxon>Aspergillus</taxon>
        <taxon>Aspergillus subgen. Aspergillus</taxon>
    </lineage>
</organism>
<dbReference type="Gene3D" id="3.50.30.30">
    <property type="match status" value="1"/>
</dbReference>
<feature type="region of interest" description="Disordered" evidence="11">
    <location>
        <begin position="376"/>
        <end position="425"/>
    </location>
</feature>
<dbReference type="InterPro" id="IPR003137">
    <property type="entry name" value="PA_domain"/>
</dbReference>
<dbReference type="PROSITE" id="PS50089">
    <property type="entry name" value="ZF_RING_2"/>
    <property type="match status" value="1"/>
</dbReference>
<evidence type="ECO:0000256" key="12">
    <source>
        <dbReference type="SAM" id="Phobius"/>
    </source>
</evidence>
<evidence type="ECO:0000256" key="5">
    <source>
        <dbReference type="ARBA" id="ARBA00022723"/>
    </source>
</evidence>
<evidence type="ECO:0000313" key="15">
    <source>
        <dbReference type="Proteomes" id="UP000184300"/>
    </source>
</evidence>
<dbReference type="AlphaFoldDB" id="A0A1L9V627"/>
<gene>
    <name evidence="14" type="ORF">ASPGLDRAFT_52650</name>
</gene>
<evidence type="ECO:0000256" key="10">
    <source>
        <dbReference type="PROSITE-ProRule" id="PRU00175"/>
    </source>
</evidence>
<keyword evidence="4 12" id="KW-0812">Transmembrane</keyword>
<dbReference type="SUPFAM" id="SSF52025">
    <property type="entry name" value="PA domain"/>
    <property type="match status" value="1"/>
</dbReference>
<dbReference type="VEuPathDB" id="FungiDB:ASPGLDRAFT_52650"/>
<evidence type="ECO:0000256" key="4">
    <source>
        <dbReference type="ARBA" id="ARBA00022692"/>
    </source>
</evidence>
<dbReference type="InterPro" id="IPR046450">
    <property type="entry name" value="PA_dom_sf"/>
</dbReference>